<keyword evidence="3" id="KW-1185">Reference proteome</keyword>
<sequence>MTSSRKSTAASRRRTTSSITAQHLTRERIAADMAAFRKAGGEIEVLGNTPFRSKPPAASTSAARRTAKSAAKTVVAQAKKA</sequence>
<evidence type="ECO:0000256" key="1">
    <source>
        <dbReference type="SAM" id="MobiDB-lite"/>
    </source>
</evidence>
<name>A0ABT0SF77_9GAMM</name>
<dbReference type="RefSeq" id="WP_250062396.1">
    <property type="nucleotide sequence ID" value="NZ_JAIKTS010000001.1"/>
</dbReference>
<gene>
    <name evidence="2" type="ORF">K5L01_04785</name>
</gene>
<organism evidence="2 3">
    <name type="scientific">Stenotrophomonas mori</name>
    <dbReference type="NCBI Taxonomy" id="2871096"/>
    <lineage>
        <taxon>Bacteria</taxon>
        <taxon>Pseudomonadati</taxon>
        <taxon>Pseudomonadota</taxon>
        <taxon>Gammaproteobacteria</taxon>
        <taxon>Lysobacterales</taxon>
        <taxon>Lysobacteraceae</taxon>
        <taxon>Stenotrophomonas</taxon>
    </lineage>
</organism>
<comment type="caution">
    <text evidence="2">The sequence shown here is derived from an EMBL/GenBank/DDBJ whole genome shotgun (WGS) entry which is preliminary data.</text>
</comment>
<feature type="compositionally biased region" description="Low complexity" evidence="1">
    <location>
        <begin position="1"/>
        <end position="21"/>
    </location>
</feature>
<accession>A0ABT0SF77</accession>
<dbReference type="EMBL" id="JAIKTS010000001">
    <property type="protein sequence ID" value="MCL7713973.1"/>
    <property type="molecule type" value="Genomic_DNA"/>
</dbReference>
<evidence type="ECO:0000313" key="2">
    <source>
        <dbReference type="EMBL" id="MCL7713973.1"/>
    </source>
</evidence>
<proteinExistence type="predicted"/>
<evidence type="ECO:0000313" key="3">
    <source>
        <dbReference type="Proteomes" id="UP001431235"/>
    </source>
</evidence>
<feature type="region of interest" description="Disordered" evidence="1">
    <location>
        <begin position="1"/>
        <end position="24"/>
    </location>
</feature>
<reference evidence="2 3" key="1">
    <citation type="submission" date="2021-08" db="EMBL/GenBank/DDBJ databases">
        <title>Novel members of of the genus Stenotrophomonas from differernt environment.</title>
        <authorList>
            <person name="Deng Y."/>
        </authorList>
    </citation>
    <scope>NUCLEOTIDE SEQUENCE [LARGE SCALE GENOMIC DNA]</scope>
    <source>
        <strain evidence="2 3">CPCC 101365</strain>
    </source>
</reference>
<dbReference type="Proteomes" id="UP001431235">
    <property type="component" value="Unassembled WGS sequence"/>
</dbReference>
<protein>
    <recommendedName>
        <fullName evidence="4">Histone H1</fullName>
    </recommendedName>
</protein>
<evidence type="ECO:0008006" key="4">
    <source>
        <dbReference type="Google" id="ProtNLM"/>
    </source>
</evidence>